<dbReference type="Gene3D" id="3.40.630.90">
    <property type="match status" value="1"/>
</dbReference>
<dbReference type="Proteomes" id="UP000324585">
    <property type="component" value="Unassembled WGS sequence"/>
</dbReference>
<dbReference type="SUPFAM" id="SSF55729">
    <property type="entry name" value="Acyl-CoA N-acyltransferases (Nat)"/>
    <property type="match status" value="1"/>
</dbReference>
<name>A0A5J4Z7F3_PORPP</name>
<dbReference type="AlphaFoldDB" id="A0A5J4Z7F3"/>
<dbReference type="PANTHER" id="PTHR47237">
    <property type="entry name" value="SLL0310 PROTEIN"/>
    <property type="match status" value="1"/>
</dbReference>
<protein>
    <recommendedName>
        <fullName evidence="1">N-acetyltransferase domain-containing protein</fullName>
    </recommendedName>
</protein>
<proteinExistence type="predicted"/>
<evidence type="ECO:0000313" key="3">
    <source>
        <dbReference type="Proteomes" id="UP000324585"/>
    </source>
</evidence>
<dbReference type="GO" id="GO:0016747">
    <property type="term" value="F:acyltransferase activity, transferring groups other than amino-acyl groups"/>
    <property type="evidence" value="ECO:0007669"/>
    <property type="project" value="InterPro"/>
</dbReference>
<feature type="domain" description="N-acetyltransferase" evidence="1">
    <location>
        <begin position="90"/>
        <end position="234"/>
    </location>
</feature>
<dbReference type="InterPro" id="IPR000182">
    <property type="entry name" value="GNAT_dom"/>
</dbReference>
<dbReference type="Gene3D" id="3.40.630.30">
    <property type="match status" value="1"/>
</dbReference>
<dbReference type="PANTHER" id="PTHR47237:SF2">
    <property type="entry name" value="BLL4206 PROTEIN"/>
    <property type="match status" value="1"/>
</dbReference>
<sequence>MGALFVCWSTDYGTRGRAPVCTFRHCGASRLTCCRHANDIQSVVLSRRQLVVGCGAAACGSFVLRTPSSTEASATVLATEKQPPSSPRIELILGDAPQDVRSLWALTQRVGWKNSESSVATLLHCKDRITVGIFDHSSGELVSSATCVLLGRTAAWLSYVMTHPNYRRRGYARRACERVIALADAKWNSPAIGLYGGAMAVDLYKSMGFHVVGEACVVRVQAPDDDVASSSRLSNSSSVQVRPVSSAELRRQIVTRDRELAAPVDRTFFLNALLSRSPNLSFCSVDQQGRLTGYIMATPTCDGGIFVGPLWSADLQTGRALVVALLSHRKSLLESNATIAGLGSQLTAEAIVPESSALEVLGQGLGVSRSGSSSSSYMVRGEPSVFANARGNMTFAVSYEAS</sequence>
<gene>
    <name evidence="2" type="ORF">FVE85_6850</name>
</gene>
<dbReference type="Pfam" id="PF00583">
    <property type="entry name" value="Acetyltransf_1"/>
    <property type="match status" value="1"/>
</dbReference>
<keyword evidence="3" id="KW-1185">Reference proteome</keyword>
<organism evidence="2 3">
    <name type="scientific">Porphyridium purpureum</name>
    <name type="common">Red alga</name>
    <name type="synonym">Porphyridium cruentum</name>
    <dbReference type="NCBI Taxonomy" id="35688"/>
    <lineage>
        <taxon>Eukaryota</taxon>
        <taxon>Rhodophyta</taxon>
        <taxon>Bangiophyceae</taxon>
        <taxon>Porphyridiales</taxon>
        <taxon>Porphyridiaceae</taxon>
        <taxon>Porphyridium</taxon>
    </lineage>
</organism>
<comment type="caution">
    <text evidence="2">The sequence shown here is derived from an EMBL/GenBank/DDBJ whole genome shotgun (WGS) entry which is preliminary data.</text>
</comment>
<accession>A0A5J4Z7F3</accession>
<dbReference type="InterPro" id="IPR016181">
    <property type="entry name" value="Acyl_CoA_acyltransferase"/>
</dbReference>
<reference evidence="3" key="1">
    <citation type="journal article" date="2019" name="Nat. Commun.">
        <title>Expansion of phycobilisome linker gene families in mesophilic red algae.</title>
        <authorList>
            <person name="Lee J."/>
            <person name="Kim D."/>
            <person name="Bhattacharya D."/>
            <person name="Yoon H.S."/>
        </authorList>
    </citation>
    <scope>NUCLEOTIDE SEQUENCE [LARGE SCALE GENOMIC DNA]</scope>
    <source>
        <strain evidence="3">CCMP 1328</strain>
    </source>
</reference>
<dbReference type="InterPro" id="IPR052729">
    <property type="entry name" value="Acyl/Acetyltrans_Enzymes"/>
</dbReference>
<dbReference type="EMBL" id="VRMN01000001">
    <property type="protein sequence ID" value="KAA8499265.1"/>
    <property type="molecule type" value="Genomic_DNA"/>
</dbReference>
<evidence type="ECO:0000313" key="2">
    <source>
        <dbReference type="EMBL" id="KAA8499265.1"/>
    </source>
</evidence>
<evidence type="ECO:0000259" key="1">
    <source>
        <dbReference type="PROSITE" id="PS51186"/>
    </source>
</evidence>
<dbReference type="PROSITE" id="PS51186">
    <property type="entry name" value="GNAT"/>
    <property type="match status" value="1"/>
</dbReference>